<evidence type="ECO:0000313" key="3">
    <source>
        <dbReference type="Proteomes" id="UP000017175"/>
    </source>
</evidence>
<dbReference type="Pfam" id="PF13503">
    <property type="entry name" value="DUF4123"/>
    <property type="match status" value="1"/>
</dbReference>
<organism evidence="2 3">
    <name type="scientific">Pseudomonas fluorescens NCIMB 11764</name>
    <dbReference type="NCBI Taxonomy" id="1221522"/>
    <lineage>
        <taxon>Bacteria</taxon>
        <taxon>Pseudomonadati</taxon>
        <taxon>Pseudomonadota</taxon>
        <taxon>Gammaproteobacteria</taxon>
        <taxon>Pseudomonadales</taxon>
        <taxon>Pseudomonadaceae</taxon>
        <taxon>Pseudomonas</taxon>
    </lineage>
</organism>
<gene>
    <name evidence="2" type="ORF">B723_17400</name>
</gene>
<feature type="domain" description="DUF4123" evidence="1">
    <location>
        <begin position="22"/>
        <end position="139"/>
    </location>
</feature>
<dbReference type="AlphaFoldDB" id="A0A0K1QQU5"/>
<dbReference type="EMBL" id="CP010945">
    <property type="protein sequence ID" value="AKV08083.1"/>
    <property type="molecule type" value="Genomic_DNA"/>
</dbReference>
<dbReference type="RefSeq" id="WP_031318703.1">
    <property type="nucleotide sequence ID" value="NZ_CP010945.1"/>
</dbReference>
<dbReference type="eggNOG" id="ENOG503375A">
    <property type="taxonomic scope" value="Bacteria"/>
</dbReference>
<dbReference type="InterPro" id="IPR025391">
    <property type="entry name" value="DUF4123"/>
</dbReference>
<evidence type="ECO:0000259" key="1">
    <source>
        <dbReference type="Pfam" id="PF13503"/>
    </source>
</evidence>
<proteinExistence type="predicted"/>
<protein>
    <recommendedName>
        <fullName evidence="1">DUF4123 domain-containing protein</fullName>
    </recommendedName>
</protein>
<sequence>MTHTLPRQWMNEQRRLGRELCLVLDSQNERETRQLLLKSSGHDHYLSVYNATTLANLADAGPFIFTLEQSGDRRLDELLDHPERNWGWLASVEKGALRGLVNHWQQRLIVGTRPYQALYRFHDNRVLSRALKHLRPEEYPAFLGPAISVCYWDGAAWNTAHNPIPGTYPVPDQPLWLRTPLPQPQASEIRRLNAHRYLLAEHVEAYVNLAEEHEPDAWLRERLALADRWGWLEPEQLEFLLIQSLQAPGFTLPPEWEVRGDESPVEHFERVRQLVGFWRGDVPI</sequence>
<dbReference type="OrthoDB" id="6980020at2"/>
<name>A0A0K1QQU5_PSEFL</name>
<dbReference type="Proteomes" id="UP000017175">
    <property type="component" value="Chromosome"/>
</dbReference>
<reference evidence="2 3" key="1">
    <citation type="journal article" date="2012" name="J. Bacteriol.">
        <title>Draft genome sequence of the cyanide-utilizing bacterium Pseudomonas fluorescens strain NCIMB 11764.</title>
        <authorList>
            <person name="Vilo C.A."/>
            <person name="Benedik M.J."/>
            <person name="Kunz D.A."/>
            <person name="Dong Q."/>
        </authorList>
    </citation>
    <scope>NUCLEOTIDE SEQUENCE [LARGE SCALE GENOMIC DNA]</scope>
    <source>
        <strain evidence="2 3">NCIMB 11764</strain>
    </source>
</reference>
<accession>A0A0K1QQU5</accession>
<evidence type="ECO:0000313" key="2">
    <source>
        <dbReference type="EMBL" id="AKV08083.1"/>
    </source>
</evidence>